<feature type="transmembrane region" description="Helical" evidence="8">
    <location>
        <begin position="93"/>
        <end position="114"/>
    </location>
</feature>
<feature type="transmembrane region" description="Helical" evidence="8">
    <location>
        <begin position="216"/>
        <end position="234"/>
    </location>
</feature>
<comment type="caution">
    <text evidence="10">The sequence shown here is derived from an EMBL/GenBank/DDBJ whole genome shotgun (WGS) entry which is preliminary data.</text>
</comment>
<dbReference type="PROSITE" id="PS00216">
    <property type="entry name" value="SUGAR_TRANSPORT_1"/>
    <property type="match status" value="1"/>
</dbReference>
<sequence>MQVALLGVMSGIQTADPTIASTALVESARALGMDAGVQTIAASISTLMLAATVISTGLLADRIGRKLLLILALLTSILGDLIAAAAFDPIMYMAGRALAGIGLGAVFGAAFAYIRAVVPQAKLASAMGAFAAYGAIAMIAASFVGGSMASLDWRLSFLVVPILCALCLVAVLFVLPVQSKTGSGPADVGGQILLALGIIGVLYGVSHAGAGLTSPLTWAPFLLGIVLLVVFAVVERKQTAFFPLDLFRNPGFIAAIGMGVAFNIAQAVAILQFANIWQFVYGFHTLEVSLAQLPMTLVSVVASVLLGRMLTKGMSPATAVAITAGATTIGFLSLALTFLSDSFWLFLPALVLIGFGMSGLVPYGALVIRIAPPAHFGAVTSSRTTIGQFGYAVGLSVSMVLVDALTTGGVIHKLEAAGVPPTRTGQALDAIQQYTQHGTVPSSAEGGTALLSAAADSYHVAFFWVAVITAVVVAALALMTIVSYRRWAAIEATKAPAAA</sequence>
<dbReference type="Proteomes" id="UP001501690">
    <property type="component" value="Unassembled WGS sequence"/>
</dbReference>
<organism evidence="10 11">
    <name type="scientific">Microbacterium sediminicola</name>
    <dbReference type="NCBI Taxonomy" id="415210"/>
    <lineage>
        <taxon>Bacteria</taxon>
        <taxon>Bacillati</taxon>
        <taxon>Actinomycetota</taxon>
        <taxon>Actinomycetes</taxon>
        <taxon>Micrococcales</taxon>
        <taxon>Microbacteriaceae</taxon>
        <taxon>Microbacterium</taxon>
    </lineage>
</organism>
<keyword evidence="5 8" id="KW-1133">Transmembrane helix</keyword>
<evidence type="ECO:0000313" key="10">
    <source>
        <dbReference type="EMBL" id="GAA1689917.1"/>
    </source>
</evidence>
<dbReference type="Gene3D" id="1.20.1250.20">
    <property type="entry name" value="MFS general substrate transporter like domains"/>
    <property type="match status" value="1"/>
</dbReference>
<feature type="transmembrane region" description="Helical" evidence="8">
    <location>
        <begin position="289"/>
        <end position="307"/>
    </location>
</feature>
<dbReference type="PANTHER" id="PTHR23501">
    <property type="entry name" value="MAJOR FACILITATOR SUPERFAMILY"/>
    <property type="match status" value="1"/>
</dbReference>
<evidence type="ECO:0000256" key="8">
    <source>
        <dbReference type="SAM" id="Phobius"/>
    </source>
</evidence>
<dbReference type="Pfam" id="PF07690">
    <property type="entry name" value="MFS_1"/>
    <property type="match status" value="1"/>
</dbReference>
<protein>
    <recommendedName>
        <fullName evidence="7">MFS-type drug efflux transporter P55</fullName>
    </recommendedName>
</protein>
<dbReference type="InterPro" id="IPR011701">
    <property type="entry name" value="MFS"/>
</dbReference>
<dbReference type="EMBL" id="BAAAPL010000001">
    <property type="protein sequence ID" value="GAA1689917.1"/>
    <property type="molecule type" value="Genomic_DNA"/>
</dbReference>
<evidence type="ECO:0000256" key="7">
    <source>
        <dbReference type="ARBA" id="ARBA00044273"/>
    </source>
</evidence>
<feature type="transmembrane region" description="Helical" evidence="8">
    <location>
        <begin position="155"/>
        <end position="176"/>
    </location>
</feature>
<keyword evidence="4 8" id="KW-0812">Transmembrane</keyword>
<keyword evidence="3" id="KW-0997">Cell inner membrane</keyword>
<name>A0ABP4TL14_9MICO</name>
<feature type="transmembrane region" description="Helical" evidence="8">
    <location>
        <begin position="126"/>
        <end position="149"/>
    </location>
</feature>
<evidence type="ECO:0000256" key="4">
    <source>
        <dbReference type="ARBA" id="ARBA00022692"/>
    </source>
</evidence>
<dbReference type="InterPro" id="IPR036259">
    <property type="entry name" value="MFS_trans_sf"/>
</dbReference>
<feature type="transmembrane region" description="Helical" evidence="8">
    <location>
        <begin position="389"/>
        <end position="411"/>
    </location>
</feature>
<keyword evidence="11" id="KW-1185">Reference proteome</keyword>
<keyword evidence="2" id="KW-0813">Transport</keyword>
<keyword evidence="3" id="KW-1003">Cell membrane</keyword>
<evidence type="ECO:0000313" key="11">
    <source>
        <dbReference type="Proteomes" id="UP001501690"/>
    </source>
</evidence>
<keyword evidence="6 8" id="KW-0472">Membrane</keyword>
<evidence type="ECO:0000256" key="5">
    <source>
        <dbReference type="ARBA" id="ARBA00022989"/>
    </source>
</evidence>
<feature type="transmembrane region" description="Helical" evidence="8">
    <location>
        <begin position="255"/>
        <end position="277"/>
    </location>
</feature>
<gene>
    <name evidence="10" type="ORF">GCM10009808_03600</name>
</gene>
<reference evidence="11" key="1">
    <citation type="journal article" date="2019" name="Int. J. Syst. Evol. Microbiol.">
        <title>The Global Catalogue of Microorganisms (GCM) 10K type strain sequencing project: providing services to taxonomists for standard genome sequencing and annotation.</title>
        <authorList>
            <consortium name="The Broad Institute Genomics Platform"/>
            <consortium name="The Broad Institute Genome Sequencing Center for Infectious Disease"/>
            <person name="Wu L."/>
            <person name="Ma J."/>
        </authorList>
    </citation>
    <scope>NUCLEOTIDE SEQUENCE [LARGE SCALE GENOMIC DNA]</scope>
    <source>
        <strain evidence="11">JCM 15577</strain>
    </source>
</reference>
<evidence type="ECO:0000256" key="6">
    <source>
        <dbReference type="ARBA" id="ARBA00023136"/>
    </source>
</evidence>
<proteinExistence type="predicted"/>
<evidence type="ECO:0000256" key="1">
    <source>
        <dbReference type="ARBA" id="ARBA00004429"/>
    </source>
</evidence>
<feature type="transmembrane region" description="Helical" evidence="8">
    <location>
        <begin position="345"/>
        <end position="368"/>
    </location>
</feature>
<feature type="domain" description="Major facilitator superfamily (MFS) profile" evidence="9">
    <location>
        <begin position="1"/>
        <end position="485"/>
    </location>
</feature>
<evidence type="ECO:0000259" key="9">
    <source>
        <dbReference type="PROSITE" id="PS50850"/>
    </source>
</evidence>
<dbReference type="PROSITE" id="PS50850">
    <property type="entry name" value="MFS"/>
    <property type="match status" value="1"/>
</dbReference>
<feature type="transmembrane region" description="Helical" evidence="8">
    <location>
        <begin position="39"/>
        <end position="60"/>
    </location>
</feature>
<comment type="subcellular location">
    <subcellularLocation>
        <location evidence="1">Cell inner membrane</location>
        <topology evidence="1">Multi-pass membrane protein</topology>
    </subcellularLocation>
</comment>
<feature type="transmembrane region" description="Helical" evidence="8">
    <location>
        <begin position="188"/>
        <end position="210"/>
    </location>
</feature>
<dbReference type="InterPro" id="IPR005829">
    <property type="entry name" value="Sugar_transporter_CS"/>
</dbReference>
<evidence type="ECO:0000256" key="2">
    <source>
        <dbReference type="ARBA" id="ARBA00022448"/>
    </source>
</evidence>
<dbReference type="InterPro" id="IPR020846">
    <property type="entry name" value="MFS_dom"/>
</dbReference>
<dbReference type="SUPFAM" id="SSF103473">
    <property type="entry name" value="MFS general substrate transporter"/>
    <property type="match status" value="1"/>
</dbReference>
<feature type="transmembrane region" description="Helical" evidence="8">
    <location>
        <begin position="461"/>
        <end position="484"/>
    </location>
</feature>
<evidence type="ECO:0000256" key="3">
    <source>
        <dbReference type="ARBA" id="ARBA00022519"/>
    </source>
</evidence>
<feature type="transmembrane region" description="Helical" evidence="8">
    <location>
        <begin position="67"/>
        <end position="87"/>
    </location>
</feature>
<dbReference type="PANTHER" id="PTHR23501:SF191">
    <property type="entry name" value="VACUOLAR BASIC AMINO ACID TRANSPORTER 4"/>
    <property type="match status" value="1"/>
</dbReference>
<accession>A0ABP4TL14</accession>
<feature type="transmembrane region" description="Helical" evidence="8">
    <location>
        <begin position="319"/>
        <end position="339"/>
    </location>
</feature>